<dbReference type="EMBL" id="CP000360">
    <property type="protein sequence ID" value="ABF41723.1"/>
    <property type="molecule type" value="Genomic_DNA"/>
</dbReference>
<evidence type="ECO:0000313" key="2">
    <source>
        <dbReference type="EMBL" id="ABF41723.1"/>
    </source>
</evidence>
<dbReference type="GO" id="GO:0005829">
    <property type="term" value="C:cytosol"/>
    <property type="evidence" value="ECO:0007669"/>
    <property type="project" value="TreeGrafter"/>
</dbReference>
<dbReference type="AlphaFoldDB" id="Q1IN27"/>
<dbReference type="PANTHER" id="PTHR30296:SF0">
    <property type="entry name" value="LACTATE UTILIZATION PROTEIN A"/>
    <property type="match status" value="1"/>
</dbReference>
<dbReference type="OrthoDB" id="9770306at2"/>
<dbReference type="KEGG" id="aba:Acid345_2722"/>
<name>Q1IN27_KORVE</name>
<accession>Q1IN27</accession>
<dbReference type="PANTHER" id="PTHR30296">
    <property type="entry name" value="UNCHARACTERIZED PROTEIN YKGE"/>
    <property type="match status" value="1"/>
</dbReference>
<feature type="domain" description="Cysteine-rich" evidence="1">
    <location>
        <begin position="3"/>
        <end position="83"/>
    </location>
</feature>
<dbReference type="eggNOG" id="COG0247">
    <property type="taxonomic scope" value="Bacteria"/>
</dbReference>
<dbReference type="HOGENOM" id="CLU_023081_1_0_0"/>
<reference evidence="2 3" key="1">
    <citation type="journal article" date="2009" name="Appl. Environ. Microbiol.">
        <title>Three genomes from the phylum Acidobacteria provide insight into the lifestyles of these microorganisms in soils.</title>
        <authorList>
            <person name="Ward N.L."/>
            <person name="Challacombe J.F."/>
            <person name="Janssen P.H."/>
            <person name="Henrissat B."/>
            <person name="Coutinho P.M."/>
            <person name="Wu M."/>
            <person name="Xie G."/>
            <person name="Haft D.H."/>
            <person name="Sait M."/>
            <person name="Badger J."/>
            <person name="Barabote R.D."/>
            <person name="Bradley B."/>
            <person name="Brettin T.S."/>
            <person name="Brinkac L.M."/>
            <person name="Bruce D."/>
            <person name="Creasy T."/>
            <person name="Daugherty S.C."/>
            <person name="Davidsen T.M."/>
            <person name="DeBoy R.T."/>
            <person name="Detter J.C."/>
            <person name="Dodson R.J."/>
            <person name="Durkin A.S."/>
            <person name="Ganapathy A."/>
            <person name="Gwinn-Giglio M."/>
            <person name="Han C.S."/>
            <person name="Khouri H."/>
            <person name="Kiss H."/>
            <person name="Kothari S.P."/>
            <person name="Madupu R."/>
            <person name="Nelson K.E."/>
            <person name="Nelson W.C."/>
            <person name="Paulsen I."/>
            <person name="Penn K."/>
            <person name="Ren Q."/>
            <person name="Rosovitz M.J."/>
            <person name="Selengut J.D."/>
            <person name="Shrivastava S."/>
            <person name="Sullivan S.A."/>
            <person name="Tapia R."/>
            <person name="Thompson L.S."/>
            <person name="Watkins K.L."/>
            <person name="Yang Q."/>
            <person name="Yu C."/>
            <person name="Zafar N."/>
            <person name="Zhou L."/>
            <person name="Kuske C.R."/>
        </authorList>
    </citation>
    <scope>NUCLEOTIDE SEQUENCE [LARGE SCALE GENOMIC DNA]</scope>
    <source>
        <strain evidence="2 3">Ellin345</strain>
    </source>
</reference>
<dbReference type="GO" id="GO:0016491">
    <property type="term" value="F:oxidoreductase activity"/>
    <property type="evidence" value="ECO:0007669"/>
    <property type="project" value="UniProtKB-ARBA"/>
</dbReference>
<evidence type="ECO:0000313" key="3">
    <source>
        <dbReference type="Proteomes" id="UP000002432"/>
    </source>
</evidence>
<dbReference type="InterPro" id="IPR004017">
    <property type="entry name" value="Cys_rich_dom"/>
</dbReference>
<evidence type="ECO:0000259" key="1">
    <source>
        <dbReference type="Pfam" id="PF02754"/>
    </source>
</evidence>
<dbReference type="Proteomes" id="UP000002432">
    <property type="component" value="Chromosome"/>
</dbReference>
<feature type="domain" description="Cysteine-rich" evidence="1">
    <location>
        <begin position="131"/>
        <end position="216"/>
    </location>
</feature>
<sequence>MKVALFVPCFVDQLQPQVGVDTVKVLRRIGCEVLYPEDQTCCGQPGFNTGQWDAARPCAERFVRVFRDFEWIVCPSGSCTSMVRTHYPELLKASRWNDDVVAVGKRVFELSQFLVKVANVTDVGAEFPHTVTYHASCHATRELGIYDEPIALLKNVAGLELREMPNENECCGFGGMFATKFGMVSAAMGDVKAGNVEATGAQYVTAVDPSCLMHLDGVLRFKNRTPKAIHIASILASRAEAR</sequence>
<proteinExistence type="predicted"/>
<protein>
    <recommendedName>
        <fullName evidence="1">Cysteine-rich domain-containing protein</fullName>
    </recommendedName>
</protein>
<dbReference type="Pfam" id="PF02754">
    <property type="entry name" value="CCG"/>
    <property type="match status" value="2"/>
</dbReference>
<gene>
    <name evidence="2" type="ordered locus">Acid345_2722</name>
</gene>
<keyword evidence="3" id="KW-1185">Reference proteome</keyword>
<dbReference type="STRING" id="204669.Acid345_2722"/>
<organism evidence="2 3">
    <name type="scientific">Koribacter versatilis (strain Ellin345)</name>
    <dbReference type="NCBI Taxonomy" id="204669"/>
    <lineage>
        <taxon>Bacteria</taxon>
        <taxon>Pseudomonadati</taxon>
        <taxon>Acidobacteriota</taxon>
        <taxon>Terriglobia</taxon>
        <taxon>Terriglobales</taxon>
        <taxon>Candidatus Korobacteraceae</taxon>
        <taxon>Candidatus Korobacter</taxon>
    </lineage>
</organism>
<dbReference type="RefSeq" id="WP_011523524.1">
    <property type="nucleotide sequence ID" value="NC_008009.1"/>
</dbReference>
<dbReference type="EnsemblBacteria" id="ABF41723">
    <property type="protein sequence ID" value="ABF41723"/>
    <property type="gene ID" value="Acid345_2722"/>
</dbReference>